<evidence type="ECO:0000313" key="2">
    <source>
        <dbReference type="EMBL" id="AON97617.1"/>
    </source>
</evidence>
<dbReference type="EMBL" id="KX349226">
    <property type="protein sequence ID" value="AON97617.1"/>
    <property type="molecule type" value="Genomic_DNA"/>
</dbReference>
<gene>
    <name evidence="2" type="ORF">Fa020709_104</name>
</gene>
<keyword evidence="1" id="KW-0812">Transmembrane</keyword>
<organism evidence="2 3">
    <name type="scientific">Synechococcus phage S-RIM2</name>
    <dbReference type="NCBI Taxonomy" id="687800"/>
    <lineage>
        <taxon>Viruses</taxon>
        <taxon>Duplodnaviria</taxon>
        <taxon>Heunggongvirae</taxon>
        <taxon>Uroviricota</taxon>
        <taxon>Caudoviricetes</taxon>
        <taxon>Pantevenvirales</taxon>
        <taxon>Kyanoviridae</taxon>
        <taxon>Nerrivikvirus</taxon>
        <taxon>Nerrivikvirus srim2</taxon>
    </lineage>
</organism>
<evidence type="ECO:0000313" key="3">
    <source>
        <dbReference type="Proteomes" id="UP000220257"/>
    </source>
</evidence>
<proteinExistence type="predicted"/>
<dbReference type="Proteomes" id="UP000220257">
    <property type="component" value="Genome"/>
</dbReference>
<protein>
    <submittedName>
        <fullName evidence="2">Uncharacterized protein</fullName>
    </submittedName>
</protein>
<accession>A0A1D7R8A0</accession>
<feature type="transmembrane region" description="Helical" evidence="1">
    <location>
        <begin position="12"/>
        <end position="28"/>
    </location>
</feature>
<reference evidence="2 3" key="1">
    <citation type="journal article" date="2016" name="Environ. Microbiol.">
        <title>Genomic diversification of marine cyanophages into stable ecotypes.</title>
        <authorList>
            <person name="Marston M.F."/>
            <person name="Martiny J.B."/>
        </authorList>
    </citation>
    <scope>NUCLEOTIDE SEQUENCE [LARGE SCALE GENOMIC DNA]</scope>
    <source>
        <strain evidence="2">Fa_02_0709</strain>
    </source>
</reference>
<evidence type="ECO:0000256" key="1">
    <source>
        <dbReference type="SAM" id="Phobius"/>
    </source>
</evidence>
<keyword evidence="1" id="KW-1133">Transmembrane helix</keyword>
<sequence>MLYQRDTRMVSFYLTATILILLIAYLGMEDSMRLVRFIEIDIRWHWIVVRAYFIRRKLENDLGIEPTTFTEHYKTYGKR</sequence>
<keyword evidence="1" id="KW-0472">Membrane</keyword>
<name>A0A1D7R8A0_9CAUD</name>